<feature type="region of interest" description="Disordered" evidence="1">
    <location>
        <begin position="45"/>
        <end position="112"/>
    </location>
</feature>
<feature type="compositionally biased region" description="Basic and acidic residues" evidence="1">
    <location>
        <begin position="99"/>
        <end position="112"/>
    </location>
</feature>
<name>A0AAD8LK11_TARER</name>
<dbReference type="Proteomes" id="UP001229421">
    <property type="component" value="Unassembled WGS sequence"/>
</dbReference>
<protein>
    <submittedName>
        <fullName evidence="2">Uncharacterized protein</fullName>
    </submittedName>
</protein>
<dbReference type="EMBL" id="JAUHHV010000001">
    <property type="protein sequence ID" value="KAK1440933.1"/>
    <property type="molecule type" value="Genomic_DNA"/>
</dbReference>
<keyword evidence="3" id="KW-1185">Reference proteome</keyword>
<gene>
    <name evidence="2" type="ORF">QVD17_06768</name>
</gene>
<dbReference type="AlphaFoldDB" id="A0AAD8LK11"/>
<evidence type="ECO:0000313" key="3">
    <source>
        <dbReference type="Proteomes" id="UP001229421"/>
    </source>
</evidence>
<evidence type="ECO:0000256" key="1">
    <source>
        <dbReference type="SAM" id="MobiDB-lite"/>
    </source>
</evidence>
<evidence type="ECO:0000313" key="2">
    <source>
        <dbReference type="EMBL" id="KAK1440933.1"/>
    </source>
</evidence>
<sequence length="112" mass="12961">MSQRTSSWGGKWKHRSRFFEIAEERASIVQFICSLLFRKKPLESEVVGDEGEGQRQQQENDDEDGDGRRRSTTAAAGQRRREGGRRGQQTRSGMEGGNWEERLKQYEGIREL</sequence>
<organism evidence="2 3">
    <name type="scientific">Tagetes erecta</name>
    <name type="common">African marigold</name>
    <dbReference type="NCBI Taxonomy" id="13708"/>
    <lineage>
        <taxon>Eukaryota</taxon>
        <taxon>Viridiplantae</taxon>
        <taxon>Streptophyta</taxon>
        <taxon>Embryophyta</taxon>
        <taxon>Tracheophyta</taxon>
        <taxon>Spermatophyta</taxon>
        <taxon>Magnoliopsida</taxon>
        <taxon>eudicotyledons</taxon>
        <taxon>Gunneridae</taxon>
        <taxon>Pentapetalae</taxon>
        <taxon>asterids</taxon>
        <taxon>campanulids</taxon>
        <taxon>Asterales</taxon>
        <taxon>Asteraceae</taxon>
        <taxon>Asteroideae</taxon>
        <taxon>Heliantheae alliance</taxon>
        <taxon>Tageteae</taxon>
        <taxon>Tagetes</taxon>
    </lineage>
</organism>
<reference evidence="2" key="1">
    <citation type="journal article" date="2023" name="bioRxiv">
        <title>Improved chromosome-level genome assembly for marigold (Tagetes erecta).</title>
        <authorList>
            <person name="Jiang F."/>
            <person name="Yuan L."/>
            <person name="Wang S."/>
            <person name="Wang H."/>
            <person name="Xu D."/>
            <person name="Wang A."/>
            <person name="Fan W."/>
        </authorList>
    </citation>
    <scope>NUCLEOTIDE SEQUENCE</scope>
    <source>
        <strain evidence="2">WSJ</strain>
        <tissue evidence="2">Leaf</tissue>
    </source>
</reference>
<accession>A0AAD8LK11</accession>
<proteinExistence type="predicted"/>
<comment type="caution">
    <text evidence="2">The sequence shown here is derived from an EMBL/GenBank/DDBJ whole genome shotgun (WGS) entry which is preliminary data.</text>
</comment>